<organism evidence="1 2">
    <name type="scientific">Vigna unguiculata</name>
    <name type="common">Cowpea</name>
    <dbReference type="NCBI Taxonomy" id="3917"/>
    <lineage>
        <taxon>Eukaryota</taxon>
        <taxon>Viridiplantae</taxon>
        <taxon>Streptophyta</taxon>
        <taxon>Embryophyta</taxon>
        <taxon>Tracheophyta</taxon>
        <taxon>Spermatophyta</taxon>
        <taxon>Magnoliopsida</taxon>
        <taxon>eudicotyledons</taxon>
        <taxon>Gunneridae</taxon>
        <taxon>Pentapetalae</taxon>
        <taxon>rosids</taxon>
        <taxon>fabids</taxon>
        <taxon>Fabales</taxon>
        <taxon>Fabaceae</taxon>
        <taxon>Papilionoideae</taxon>
        <taxon>50 kb inversion clade</taxon>
        <taxon>NPAAA clade</taxon>
        <taxon>indigoferoid/millettioid clade</taxon>
        <taxon>Phaseoleae</taxon>
        <taxon>Vigna</taxon>
    </lineage>
</organism>
<gene>
    <name evidence="1" type="ORF">DEO72_LG6g1780</name>
</gene>
<proteinExistence type="predicted"/>
<keyword evidence="2" id="KW-1185">Reference proteome</keyword>
<dbReference type="AlphaFoldDB" id="A0A4D6M8Q0"/>
<sequence>MSHFCATCDKVPISPTRGEVREAAIEGGLDYWGEVDTWSGGQSCVGNCTRASTMLQLVNNRPKETFHQCVRDMETDSFVGTSTTTKIQCWKDVVGGKSRGGVYCIGDLAANIHHGVSFLAQLSILVRTIHPRSGQLVETKRLLEEAPVACICIMRKTWMINPFLDNGY</sequence>
<dbReference type="EMBL" id="CP039350">
    <property type="protein sequence ID" value="QCD97070.1"/>
    <property type="molecule type" value="Genomic_DNA"/>
</dbReference>
<evidence type="ECO:0000313" key="1">
    <source>
        <dbReference type="EMBL" id="QCD97070.1"/>
    </source>
</evidence>
<protein>
    <submittedName>
        <fullName evidence="1">Uncharacterized protein</fullName>
    </submittedName>
</protein>
<name>A0A4D6M8Q0_VIGUN</name>
<accession>A0A4D6M8Q0</accession>
<evidence type="ECO:0000313" key="2">
    <source>
        <dbReference type="Proteomes" id="UP000501690"/>
    </source>
</evidence>
<dbReference type="Proteomes" id="UP000501690">
    <property type="component" value="Linkage Group LG6"/>
</dbReference>
<reference evidence="1 2" key="1">
    <citation type="submission" date="2019-04" db="EMBL/GenBank/DDBJ databases">
        <title>An improved genome assembly and genetic linkage map for asparagus bean, Vigna unguiculata ssp. sesquipedialis.</title>
        <authorList>
            <person name="Xia Q."/>
            <person name="Zhang R."/>
            <person name="Dong Y."/>
        </authorList>
    </citation>
    <scope>NUCLEOTIDE SEQUENCE [LARGE SCALE GENOMIC DNA]</scope>
    <source>
        <tissue evidence="1">Leaf</tissue>
    </source>
</reference>